<evidence type="ECO:0000313" key="4">
    <source>
        <dbReference type="Proteomes" id="UP000316714"/>
    </source>
</evidence>
<feature type="region of interest" description="Disordered" evidence="1">
    <location>
        <begin position="87"/>
        <end position="106"/>
    </location>
</feature>
<evidence type="ECO:0000256" key="1">
    <source>
        <dbReference type="SAM" id="MobiDB-lite"/>
    </source>
</evidence>
<dbReference type="Pfam" id="PF18951">
    <property type="entry name" value="DUF5695"/>
    <property type="match status" value="1"/>
</dbReference>
<gene>
    <name evidence="3" type="ORF">KOR34_14840</name>
</gene>
<dbReference type="InterPro" id="IPR043750">
    <property type="entry name" value="DUF5695"/>
</dbReference>
<dbReference type="Proteomes" id="UP000316714">
    <property type="component" value="Unassembled WGS sequence"/>
</dbReference>
<dbReference type="AlphaFoldDB" id="A0A5C5VDA9"/>
<name>A0A5C5VDA9_9BACT</name>
<organism evidence="3 4">
    <name type="scientific">Posidoniimonas corsicana</name>
    <dbReference type="NCBI Taxonomy" id="1938618"/>
    <lineage>
        <taxon>Bacteria</taxon>
        <taxon>Pseudomonadati</taxon>
        <taxon>Planctomycetota</taxon>
        <taxon>Planctomycetia</taxon>
        <taxon>Pirellulales</taxon>
        <taxon>Lacipirellulaceae</taxon>
        <taxon>Posidoniimonas</taxon>
    </lineage>
</organism>
<evidence type="ECO:0000313" key="3">
    <source>
        <dbReference type="EMBL" id="TWT36578.1"/>
    </source>
</evidence>
<evidence type="ECO:0000256" key="2">
    <source>
        <dbReference type="SAM" id="SignalP"/>
    </source>
</evidence>
<feature type="chain" id="PRO_5022777755" evidence="2">
    <location>
        <begin position="34"/>
        <end position="921"/>
    </location>
</feature>
<reference evidence="3 4" key="1">
    <citation type="submission" date="2019-02" db="EMBL/GenBank/DDBJ databases">
        <title>Deep-cultivation of Planctomycetes and their phenomic and genomic characterization uncovers novel biology.</title>
        <authorList>
            <person name="Wiegand S."/>
            <person name="Jogler M."/>
            <person name="Boedeker C."/>
            <person name="Pinto D."/>
            <person name="Vollmers J."/>
            <person name="Rivas-Marin E."/>
            <person name="Kohn T."/>
            <person name="Peeters S.H."/>
            <person name="Heuer A."/>
            <person name="Rast P."/>
            <person name="Oberbeckmann S."/>
            <person name="Bunk B."/>
            <person name="Jeske O."/>
            <person name="Meyerdierks A."/>
            <person name="Storesund J.E."/>
            <person name="Kallscheuer N."/>
            <person name="Luecker S."/>
            <person name="Lage O.M."/>
            <person name="Pohl T."/>
            <person name="Merkel B.J."/>
            <person name="Hornburger P."/>
            <person name="Mueller R.-W."/>
            <person name="Bruemmer F."/>
            <person name="Labrenz M."/>
            <person name="Spormann A.M."/>
            <person name="Op Den Camp H."/>
            <person name="Overmann J."/>
            <person name="Amann R."/>
            <person name="Jetten M.S.M."/>
            <person name="Mascher T."/>
            <person name="Medema M.H."/>
            <person name="Devos D.P."/>
            <person name="Kaster A.-K."/>
            <person name="Ovreas L."/>
            <person name="Rohde M."/>
            <person name="Galperin M.Y."/>
            <person name="Jogler C."/>
        </authorList>
    </citation>
    <scope>NUCLEOTIDE SEQUENCE [LARGE SCALE GENOMIC DNA]</scope>
    <source>
        <strain evidence="3 4">KOR34</strain>
    </source>
</reference>
<dbReference type="RefSeq" id="WP_197531222.1">
    <property type="nucleotide sequence ID" value="NZ_SIHJ01000001.1"/>
</dbReference>
<keyword evidence="4" id="KW-1185">Reference proteome</keyword>
<accession>A0A5C5VDA9</accession>
<proteinExistence type="predicted"/>
<keyword evidence="2" id="KW-0732">Signal</keyword>
<comment type="caution">
    <text evidence="3">The sequence shown here is derived from an EMBL/GenBank/DDBJ whole genome shotgun (WGS) entry which is preliminary data.</text>
</comment>
<dbReference type="EMBL" id="SIHJ01000001">
    <property type="protein sequence ID" value="TWT36578.1"/>
    <property type="molecule type" value="Genomic_DNA"/>
</dbReference>
<sequence length="921" mass="103426" precursor="true">MRAPRSPQVTLSRPSTTAVLLTLCTLSAGTCLASPSETFKVEWSDGAIVDLRRVDDAFDTPYIRSGARLGDVDLRLRKPGGEWRSISTSDLAEKGATQSNGGASERTTTYAIPAPKLNVTIAIRVATESIDWTVTLENTSEAPIEVGDLAFPLPMNTRFARGSATTSVLKHSFVSGHGSFFFWMRSNSVGPYLTMTPIGDTALEYWDVKRGLYRAYAHSGVIGPETSEQGGKWRQPHTTAILQPKGARRSKRTYSFRFQWADDYDHVRDLLVQNGLVDIHVAPGMTIPSDLHAELALRCQHPIALVEAEFPEETQIDKLPPNGDYSRWRVKFGKLGENRLKVSYGDGRHVYLEYFSTEPLETLIKKRASFIARCQHLDPSKWYHGLISEWNMESGVLLGPDNYDRIKGWRIYEVTCDDPGLCKPAFLAAKNSEYPDQREVTALDDYVEHFVWGGLQRTTTEPYSYGIYGIPDWKQNRESDDPGEKGQQHLWRTYDYPHIVLIYYHMHRLARDFPNIRTRLTAEEYLQRAFGTAWAMFTVPWDIVQWSGYPTGYYNELVLVDLIDALERAGRQAEARLLRQCWAHKAEQFVNGKIDLFQSEYAFDSTGFESTHALAKYAVEQASASAGTGESLGYTRQEAKAFMEKQLAANLFCRGVIEPAYYYLGSDYRGRGGDGYTLSYMAQMGGWSVLDYGLYYADEPAEYLRLGYTSYLSSWALMNSGTPESNYGYWYPGKQHDGAAGGGFEPALSGETWLNQPHHRGAWYYACEIDLGYCGALRSAATVLADDPIFGRFCFGGALSESDGKRLRVEPRDGLRRRFHALLDDRKLHLLLETDRFQSGEQLELSTDLSSIAFRIESDNPVRGSTPVTVSLPQQGLWRATAGGKTLGDHSCSSADSTWSFDVPVLDGGRSEQVIVRRVDR</sequence>
<feature type="signal peptide" evidence="2">
    <location>
        <begin position="1"/>
        <end position="33"/>
    </location>
</feature>
<protein>
    <submittedName>
        <fullName evidence="3">Uncharacterized protein</fullName>
    </submittedName>
</protein>